<evidence type="ECO:0000256" key="5">
    <source>
        <dbReference type="ARBA" id="ARBA00023136"/>
    </source>
</evidence>
<dbReference type="PANTHER" id="PTHR46730:SF3">
    <property type="entry name" value="POLYCYSTIN-1"/>
    <property type="match status" value="1"/>
</dbReference>
<feature type="region of interest" description="Disordered" evidence="6">
    <location>
        <begin position="279"/>
        <end position="312"/>
    </location>
</feature>
<sequence length="363" mass="40994">AAQQLRFIREWSMFGKTLGLSIRELCAAAGVVLGLLLVYAQLGLLLFSSSWESFHSFRSSILSLFSVARGAFSLKVPFPYSSCLHRLYFVSYQVLELWILVRFFAAILVNNYRHVRLDMFRPAFELQDYEMVELFLRRLRIWMGVSKVKEFRHKVRFEGMEPLPSRSSSDTKSLRGSTPSAASDTSSSSSFSTISSQLDTLSAMSTRERAEVDANMQRLLPVLETLLSQFDVVNNATEEVYQIERSLEEVRGRAAKRRKHVKASTKKILCTTEVTTGLNRSFTSTKSRSSKSEPYPRVSKNSLAPRPSTVSQALENSSASKIITVDKVVAEEPALLPMQLSYTSQTKRRKSVRAHNRVHPSVS</sequence>
<reference evidence="10" key="1">
    <citation type="journal article" date="2017" name="Nat. Commun.">
        <title>The North American bullfrog draft genome provides insight into hormonal regulation of long noncoding RNA.</title>
        <authorList>
            <person name="Hammond S.A."/>
            <person name="Warren R.L."/>
            <person name="Vandervalk B.P."/>
            <person name="Kucuk E."/>
            <person name="Khan H."/>
            <person name="Gibb E.A."/>
            <person name="Pandoh P."/>
            <person name="Kirk H."/>
            <person name="Zhao Y."/>
            <person name="Jones M."/>
            <person name="Mungall A.J."/>
            <person name="Coope R."/>
            <person name="Pleasance S."/>
            <person name="Moore R.A."/>
            <person name="Holt R.A."/>
            <person name="Round J.M."/>
            <person name="Ohora S."/>
            <person name="Walle B.V."/>
            <person name="Veldhoen N."/>
            <person name="Helbing C.C."/>
            <person name="Birol I."/>
        </authorList>
    </citation>
    <scope>NUCLEOTIDE SEQUENCE [LARGE SCALE GENOMIC DNA]</scope>
</reference>
<dbReference type="AlphaFoldDB" id="A0A2G9P072"/>
<keyword evidence="5 7" id="KW-0472">Membrane</keyword>
<name>A0A2G9P072_AQUCT</name>
<protein>
    <recommendedName>
        <fullName evidence="8">Polycystin cation channel PKD1/PKD2 domain-containing protein</fullName>
    </recommendedName>
</protein>
<feature type="region of interest" description="Disordered" evidence="6">
    <location>
        <begin position="342"/>
        <end position="363"/>
    </location>
</feature>
<evidence type="ECO:0000256" key="6">
    <source>
        <dbReference type="SAM" id="MobiDB-lite"/>
    </source>
</evidence>
<dbReference type="PANTHER" id="PTHR46730">
    <property type="entry name" value="POLYCYSTIN-1"/>
    <property type="match status" value="1"/>
</dbReference>
<dbReference type="OrthoDB" id="9901854at2759"/>
<feature type="transmembrane region" description="Helical" evidence="7">
    <location>
        <begin position="90"/>
        <end position="112"/>
    </location>
</feature>
<proteinExistence type="predicted"/>
<gene>
    <name evidence="9" type="ORF">AB205_0141230</name>
</gene>
<evidence type="ECO:0000313" key="10">
    <source>
        <dbReference type="Proteomes" id="UP000228934"/>
    </source>
</evidence>
<evidence type="ECO:0000259" key="8">
    <source>
        <dbReference type="Pfam" id="PF08016"/>
    </source>
</evidence>
<dbReference type="Pfam" id="PF08016">
    <property type="entry name" value="PKD_channel"/>
    <property type="match status" value="1"/>
</dbReference>
<evidence type="ECO:0000313" key="9">
    <source>
        <dbReference type="EMBL" id="PIN96746.1"/>
    </source>
</evidence>
<feature type="domain" description="Polycystin cation channel PKD1/PKD2" evidence="8">
    <location>
        <begin position="2"/>
        <end position="115"/>
    </location>
</feature>
<dbReference type="EMBL" id="KV922758">
    <property type="protein sequence ID" value="PIN96746.1"/>
    <property type="molecule type" value="Genomic_DNA"/>
</dbReference>
<keyword evidence="10" id="KW-1185">Reference proteome</keyword>
<feature type="compositionally biased region" description="Basic residues" evidence="6">
    <location>
        <begin position="346"/>
        <end position="363"/>
    </location>
</feature>
<keyword evidence="3" id="KW-0677">Repeat</keyword>
<dbReference type="GO" id="GO:0005261">
    <property type="term" value="F:monoatomic cation channel activity"/>
    <property type="evidence" value="ECO:0007669"/>
    <property type="project" value="TreeGrafter"/>
</dbReference>
<accession>A0A2G9P072</accession>
<keyword evidence="2 7" id="KW-0812">Transmembrane</keyword>
<evidence type="ECO:0000256" key="2">
    <source>
        <dbReference type="ARBA" id="ARBA00022692"/>
    </source>
</evidence>
<feature type="region of interest" description="Disordered" evidence="6">
    <location>
        <begin position="162"/>
        <end position="192"/>
    </location>
</feature>
<evidence type="ECO:0000256" key="3">
    <source>
        <dbReference type="ARBA" id="ARBA00022737"/>
    </source>
</evidence>
<comment type="subcellular location">
    <subcellularLocation>
        <location evidence="1">Membrane</location>
        <topology evidence="1">Multi-pass membrane protein</topology>
    </subcellularLocation>
</comment>
<feature type="transmembrane region" description="Helical" evidence="7">
    <location>
        <begin position="20"/>
        <end position="47"/>
    </location>
</feature>
<dbReference type="Proteomes" id="UP000228934">
    <property type="component" value="Unassembled WGS sequence"/>
</dbReference>
<evidence type="ECO:0000256" key="4">
    <source>
        <dbReference type="ARBA" id="ARBA00022989"/>
    </source>
</evidence>
<feature type="compositionally biased region" description="Low complexity" evidence="6">
    <location>
        <begin position="177"/>
        <end position="192"/>
    </location>
</feature>
<feature type="compositionally biased region" description="Polar residues" evidence="6">
    <location>
        <begin position="165"/>
        <end position="176"/>
    </location>
</feature>
<dbReference type="GO" id="GO:0005886">
    <property type="term" value="C:plasma membrane"/>
    <property type="evidence" value="ECO:0007669"/>
    <property type="project" value="TreeGrafter"/>
</dbReference>
<dbReference type="GO" id="GO:0006816">
    <property type="term" value="P:calcium ion transport"/>
    <property type="evidence" value="ECO:0007669"/>
    <property type="project" value="TreeGrafter"/>
</dbReference>
<evidence type="ECO:0000256" key="7">
    <source>
        <dbReference type="SAM" id="Phobius"/>
    </source>
</evidence>
<organism evidence="9 10">
    <name type="scientific">Aquarana catesbeiana</name>
    <name type="common">American bullfrog</name>
    <name type="synonym">Rana catesbeiana</name>
    <dbReference type="NCBI Taxonomy" id="8400"/>
    <lineage>
        <taxon>Eukaryota</taxon>
        <taxon>Metazoa</taxon>
        <taxon>Chordata</taxon>
        <taxon>Craniata</taxon>
        <taxon>Vertebrata</taxon>
        <taxon>Euteleostomi</taxon>
        <taxon>Amphibia</taxon>
        <taxon>Batrachia</taxon>
        <taxon>Anura</taxon>
        <taxon>Neobatrachia</taxon>
        <taxon>Ranoidea</taxon>
        <taxon>Ranidae</taxon>
        <taxon>Aquarana</taxon>
    </lineage>
</organism>
<keyword evidence="4 7" id="KW-1133">Transmembrane helix</keyword>
<dbReference type="Gene3D" id="1.10.287.70">
    <property type="match status" value="1"/>
</dbReference>
<dbReference type="InterPro" id="IPR013122">
    <property type="entry name" value="PKD1_2_channel"/>
</dbReference>
<feature type="non-terminal residue" evidence="9">
    <location>
        <position position="1"/>
    </location>
</feature>
<evidence type="ECO:0000256" key="1">
    <source>
        <dbReference type="ARBA" id="ARBA00004141"/>
    </source>
</evidence>